<evidence type="ECO:0000313" key="3">
    <source>
        <dbReference type="EMBL" id="MCP2174840.1"/>
    </source>
</evidence>
<protein>
    <submittedName>
        <fullName evidence="3">Uncharacterized protein</fullName>
    </submittedName>
</protein>
<comment type="caution">
    <text evidence="3">The sequence shown here is derived from an EMBL/GenBank/DDBJ whole genome shotgun (WGS) entry which is preliminary data.</text>
</comment>
<keyword evidence="4" id="KW-1185">Reference proteome</keyword>
<dbReference type="RefSeq" id="WP_253659860.1">
    <property type="nucleotide sequence ID" value="NZ_BAAAJQ010000001.1"/>
</dbReference>
<evidence type="ECO:0000256" key="2">
    <source>
        <dbReference type="SAM" id="Phobius"/>
    </source>
</evidence>
<dbReference type="Proteomes" id="UP001206895">
    <property type="component" value="Unassembled WGS sequence"/>
</dbReference>
<feature type="region of interest" description="Disordered" evidence="1">
    <location>
        <begin position="186"/>
        <end position="228"/>
    </location>
</feature>
<feature type="transmembrane region" description="Helical" evidence="2">
    <location>
        <begin position="51"/>
        <end position="71"/>
    </location>
</feature>
<dbReference type="EMBL" id="JAMTCJ010000001">
    <property type="protein sequence ID" value="MCP2174840.1"/>
    <property type="molecule type" value="Genomic_DNA"/>
</dbReference>
<feature type="transmembrane region" description="Helical" evidence="2">
    <location>
        <begin position="77"/>
        <end position="102"/>
    </location>
</feature>
<accession>A0ABT1HCY2</accession>
<feature type="transmembrane region" description="Helical" evidence="2">
    <location>
        <begin position="154"/>
        <end position="179"/>
    </location>
</feature>
<evidence type="ECO:0000313" key="4">
    <source>
        <dbReference type="Proteomes" id="UP001206895"/>
    </source>
</evidence>
<sequence length="228" mass="25242">MSDPNSAIPEHAQPQVWRRYENWRAVRYERSIGKYAGRYPNMRNRRAFRRLTLTLGAFLVTLVVAGVYAMFTQLWFWIPFVIGLIGTVSTLTILRIVTGSVADAPVSALDEIQLAQRNSARSIGYIVLFSLMFIPYLLLIFLGSAMDLVSGQNVYGIGVLLISLVLVGSSTPTILVSWWQADPDPDDFAVDETVEDDPEEPAAKSQPAPDPAPRAPARDLDPPAPAPW</sequence>
<keyword evidence="2" id="KW-0472">Membrane</keyword>
<reference evidence="3 4" key="1">
    <citation type="submission" date="2022-06" db="EMBL/GenBank/DDBJ databases">
        <title>Genomic Encyclopedia of Archaeal and Bacterial Type Strains, Phase II (KMG-II): from individual species to whole genera.</title>
        <authorList>
            <person name="Goeker M."/>
        </authorList>
    </citation>
    <scope>NUCLEOTIDE SEQUENCE [LARGE SCALE GENOMIC DNA]</scope>
    <source>
        <strain evidence="3 4">DSM 44693</strain>
    </source>
</reference>
<keyword evidence="2" id="KW-1133">Transmembrane helix</keyword>
<evidence type="ECO:0000256" key="1">
    <source>
        <dbReference type="SAM" id="MobiDB-lite"/>
    </source>
</evidence>
<keyword evidence="2" id="KW-0812">Transmembrane</keyword>
<organism evidence="3 4">
    <name type="scientific">Williamsia maris</name>
    <dbReference type="NCBI Taxonomy" id="72806"/>
    <lineage>
        <taxon>Bacteria</taxon>
        <taxon>Bacillati</taxon>
        <taxon>Actinomycetota</taxon>
        <taxon>Actinomycetes</taxon>
        <taxon>Mycobacteriales</taxon>
        <taxon>Nocardiaceae</taxon>
        <taxon>Williamsia</taxon>
    </lineage>
</organism>
<feature type="compositionally biased region" description="Acidic residues" evidence="1">
    <location>
        <begin position="186"/>
        <end position="200"/>
    </location>
</feature>
<name>A0ABT1HCY2_9NOCA</name>
<gene>
    <name evidence="3" type="ORF">LX13_000647</name>
</gene>
<proteinExistence type="predicted"/>
<feature type="transmembrane region" description="Helical" evidence="2">
    <location>
        <begin position="123"/>
        <end position="142"/>
    </location>
</feature>